<evidence type="ECO:0000256" key="1">
    <source>
        <dbReference type="SAM" id="MobiDB-lite"/>
    </source>
</evidence>
<accession>M9LTW8</accession>
<name>M9LTW8_PSEA3</name>
<feature type="region of interest" description="Disordered" evidence="1">
    <location>
        <begin position="1"/>
        <end position="20"/>
    </location>
</feature>
<keyword evidence="2" id="KW-1133">Transmembrane helix</keyword>
<feature type="compositionally biased region" description="Basic and acidic residues" evidence="1">
    <location>
        <begin position="62"/>
        <end position="71"/>
    </location>
</feature>
<evidence type="ECO:0000256" key="2">
    <source>
        <dbReference type="SAM" id="Phobius"/>
    </source>
</evidence>
<dbReference type="EMBL" id="DF196773">
    <property type="protein sequence ID" value="GAC72364.1"/>
    <property type="molecule type" value="Genomic_DNA"/>
</dbReference>
<feature type="region of interest" description="Disordered" evidence="1">
    <location>
        <begin position="161"/>
        <end position="198"/>
    </location>
</feature>
<proteinExistence type="predicted"/>
<feature type="region of interest" description="Disordered" evidence="1">
    <location>
        <begin position="99"/>
        <end position="138"/>
    </location>
</feature>
<evidence type="ECO:0000313" key="3">
    <source>
        <dbReference type="EMBL" id="GAC72364.1"/>
    </source>
</evidence>
<dbReference type="AlphaFoldDB" id="M9LTW8"/>
<protein>
    <submittedName>
        <fullName evidence="3">Uncharacterized protein</fullName>
    </submittedName>
</protein>
<organism evidence="3 4">
    <name type="scientific">Pseudozyma antarctica (strain T-34)</name>
    <name type="common">Yeast</name>
    <name type="synonym">Candida antarctica</name>
    <dbReference type="NCBI Taxonomy" id="1151754"/>
    <lineage>
        <taxon>Eukaryota</taxon>
        <taxon>Fungi</taxon>
        <taxon>Dikarya</taxon>
        <taxon>Basidiomycota</taxon>
        <taxon>Ustilaginomycotina</taxon>
        <taxon>Ustilaginomycetes</taxon>
        <taxon>Ustilaginales</taxon>
        <taxon>Ustilaginaceae</taxon>
        <taxon>Moesziomyces</taxon>
    </lineage>
</organism>
<keyword evidence="2" id="KW-0812">Transmembrane</keyword>
<dbReference type="Proteomes" id="UP000011976">
    <property type="component" value="Unassembled WGS sequence"/>
</dbReference>
<sequence length="237" mass="25515">MLHLLPKRPTASLDQAPASDLKSETLNLDRAAQLGLNRTHARTHARTDGQARRQPASPDNGQAERDARVQDRPTISEIVEKPCRLSARCYSHAADPEAFPAKRSLGAPPRRRPPRHASPPPPRLSALALSPTPPAPLAPASHRHLLPLFLPLPPHSVLVPGRLHPPTRSVASTHARPLASPHHTSPLARSPALPPPPRASRRASGIFVVVAVSTITYIAATISVVVEPARIVLHTLR</sequence>
<gene>
    <name evidence="3" type="ORF">PANT_7c00063</name>
</gene>
<feature type="transmembrane region" description="Helical" evidence="2">
    <location>
        <begin position="206"/>
        <end position="226"/>
    </location>
</feature>
<feature type="region of interest" description="Disordered" evidence="1">
    <location>
        <begin position="31"/>
        <end position="76"/>
    </location>
</feature>
<evidence type="ECO:0000313" key="4">
    <source>
        <dbReference type="Proteomes" id="UP000011976"/>
    </source>
</evidence>
<keyword evidence="2" id="KW-0472">Membrane</keyword>
<reference evidence="4" key="1">
    <citation type="journal article" date="2013" name="Genome Announc.">
        <title>Genome sequence of the basidiomycetous yeast Pseudozyma antarctica T-34, a producer of the glycolipid biosurfactants mannosylerythritol lipids.</title>
        <authorList>
            <person name="Morita T."/>
            <person name="Koike H."/>
            <person name="Koyama Y."/>
            <person name="Hagiwara H."/>
            <person name="Ito E."/>
            <person name="Fukuoka T."/>
            <person name="Imura T."/>
            <person name="Machida M."/>
            <person name="Kitamoto D."/>
        </authorList>
    </citation>
    <scope>NUCLEOTIDE SEQUENCE [LARGE SCALE GENOMIC DNA]</scope>
    <source>
        <strain evidence="4">T-34</strain>
    </source>
</reference>